<reference evidence="8" key="1">
    <citation type="submission" date="2025-08" db="UniProtKB">
        <authorList>
            <consortium name="RefSeq"/>
        </authorList>
    </citation>
    <scope>IDENTIFICATION</scope>
    <source>
        <tissue evidence="8">Kidney</tissue>
    </source>
</reference>
<dbReference type="GO" id="GO:0031681">
    <property type="term" value="F:G-protein beta-subunit binding"/>
    <property type="evidence" value="ECO:0007669"/>
    <property type="project" value="InterPro"/>
</dbReference>
<evidence type="ECO:0000256" key="4">
    <source>
        <dbReference type="ARBA" id="ARBA00023224"/>
    </source>
</evidence>
<sequence length="50" mass="5611">WTFTPRPQVSQAAAELLAFCETHAKDDPLVTPVPAAENPFRDKRLFCVLL</sequence>
<dbReference type="PANTHER" id="PTHR13809">
    <property type="entry name" value="GUANINE NUCLEOTIDE-BINDING PROTEIN GAMMA SUBUNIT"/>
    <property type="match status" value="1"/>
</dbReference>
<keyword evidence="5" id="KW-0449">Lipoprotein</keyword>
<dbReference type="GO" id="GO:0005834">
    <property type="term" value="C:heterotrimeric G-protein complex"/>
    <property type="evidence" value="ECO:0007669"/>
    <property type="project" value="InterPro"/>
</dbReference>
<name>A0A6P6CVT7_PTEVA</name>
<organism evidence="7 8">
    <name type="scientific">Pteropus vampyrus</name>
    <name type="common">Large flying fox</name>
    <dbReference type="NCBI Taxonomy" id="132908"/>
    <lineage>
        <taxon>Eukaryota</taxon>
        <taxon>Metazoa</taxon>
        <taxon>Chordata</taxon>
        <taxon>Craniata</taxon>
        <taxon>Vertebrata</taxon>
        <taxon>Euteleostomi</taxon>
        <taxon>Mammalia</taxon>
        <taxon>Eutheria</taxon>
        <taxon>Laurasiatheria</taxon>
        <taxon>Chiroptera</taxon>
        <taxon>Yinpterochiroptera</taxon>
        <taxon>Pteropodoidea</taxon>
        <taxon>Pteropodidae</taxon>
        <taxon>Pteropodinae</taxon>
        <taxon>Pteropus</taxon>
    </lineage>
</organism>
<gene>
    <name evidence="8" type="primary">GNG8</name>
</gene>
<dbReference type="Pfam" id="PF00631">
    <property type="entry name" value="G-gamma"/>
    <property type="match status" value="1"/>
</dbReference>
<dbReference type="SMART" id="SM00224">
    <property type="entry name" value="GGL"/>
    <property type="match status" value="1"/>
</dbReference>
<dbReference type="RefSeq" id="XP_023391000.1">
    <property type="nucleotide sequence ID" value="XM_023535232.1"/>
</dbReference>
<dbReference type="GO" id="GO:0007186">
    <property type="term" value="P:G protein-coupled receptor signaling pathway"/>
    <property type="evidence" value="ECO:0007669"/>
    <property type="project" value="InterPro"/>
</dbReference>
<comment type="function">
    <text evidence="5">Guanine nucleotide-binding proteins (G proteins) are involved as a modulator or transducer in various transmembrane signaling systems. The beta and gamma chains are required for the GTPase activity, for replacement of GDP by GTP, and for G protein-effector interaction.</text>
</comment>
<dbReference type="SUPFAM" id="SSF48670">
    <property type="entry name" value="Transducin (heterotrimeric G protein), gamma chain"/>
    <property type="match status" value="1"/>
</dbReference>
<comment type="subunit">
    <text evidence="5">G proteins are composed of 3 units; alpha, beta and gamma.</text>
</comment>
<dbReference type="InterPro" id="IPR015898">
    <property type="entry name" value="G-protein_gamma-like_dom"/>
</dbReference>
<comment type="similarity">
    <text evidence="1 5">Belongs to the G protein gamma family.</text>
</comment>
<keyword evidence="7" id="KW-1185">Reference proteome</keyword>
<dbReference type="PROSITE" id="PS50058">
    <property type="entry name" value="G_PROTEIN_GAMMA"/>
    <property type="match status" value="1"/>
</dbReference>
<evidence type="ECO:0000259" key="6">
    <source>
        <dbReference type="PROSITE" id="PS50058"/>
    </source>
</evidence>
<comment type="subcellular location">
    <subcellularLocation>
        <location evidence="5">Cell membrane</location>
        <topology evidence="5">Lipid-anchor</topology>
        <orientation evidence="5">Cytoplasmic side</orientation>
    </subcellularLocation>
</comment>
<dbReference type="Proteomes" id="UP000515202">
    <property type="component" value="Unplaced"/>
</dbReference>
<dbReference type="KEGG" id="pvp:111744611"/>
<accession>A0A6P6CVT7</accession>
<dbReference type="CTD" id="94235"/>
<dbReference type="PRINTS" id="PR00321">
    <property type="entry name" value="GPROTEING"/>
</dbReference>
<dbReference type="InterPro" id="IPR001770">
    <property type="entry name" value="G-protein_gamma"/>
</dbReference>
<evidence type="ECO:0000256" key="3">
    <source>
        <dbReference type="ARBA" id="ARBA00023136"/>
    </source>
</evidence>
<dbReference type="OrthoDB" id="6264244at2759"/>
<dbReference type="GeneID" id="111744611"/>
<feature type="domain" description="G protein gamma" evidence="6">
    <location>
        <begin position="6"/>
        <end position="50"/>
    </location>
</feature>
<proteinExistence type="inferred from homology"/>
<evidence type="ECO:0000256" key="2">
    <source>
        <dbReference type="ARBA" id="ARBA00022475"/>
    </source>
</evidence>
<dbReference type="InterPro" id="IPR036284">
    <property type="entry name" value="GGL_sf"/>
</dbReference>
<keyword evidence="3 5" id="KW-0472">Membrane</keyword>
<dbReference type="SMART" id="SM01224">
    <property type="entry name" value="G_gamma"/>
    <property type="match status" value="1"/>
</dbReference>
<evidence type="ECO:0000313" key="8">
    <source>
        <dbReference type="RefSeq" id="XP_023391000.1"/>
    </source>
</evidence>
<evidence type="ECO:0000256" key="1">
    <source>
        <dbReference type="ARBA" id="ARBA00007431"/>
    </source>
</evidence>
<protein>
    <recommendedName>
        <fullName evidence="5">Guanine nucleotide-binding protein subunit gamma</fullName>
    </recommendedName>
</protein>
<dbReference type="Gene3D" id="4.10.260.10">
    <property type="entry name" value="Transducin (heterotrimeric G protein), gamma chain"/>
    <property type="match status" value="1"/>
</dbReference>
<keyword evidence="4 5" id="KW-0807">Transducer</keyword>
<feature type="non-terminal residue" evidence="8">
    <location>
        <position position="1"/>
    </location>
</feature>
<keyword evidence="2 5" id="KW-1003">Cell membrane</keyword>
<dbReference type="CDD" id="cd00068">
    <property type="entry name" value="GGL"/>
    <property type="match status" value="1"/>
</dbReference>
<dbReference type="AlphaFoldDB" id="A0A6P6CVT7"/>
<evidence type="ECO:0000313" key="7">
    <source>
        <dbReference type="Proteomes" id="UP000515202"/>
    </source>
</evidence>
<evidence type="ECO:0000256" key="5">
    <source>
        <dbReference type="RuleBase" id="RU004973"/>
    </source>
</evidence>